<protein>
    <submittedName>
        <fullName evidence="2 3">SAM</fullName>
    </submittedName>
</protein>
<proteinExistence type="evidence at transcript level"/>
<sequence length="134" mass="14235">MDAARASPGAASDEPAAKRPRWLTEKRWGRLSRGQQAMLTKGLADVGDFTAAEVQEWTEAVLIAGGQEGSIADEDSDVGQVLAVLKKHKVSGAALMELTAEKLMQVNIGLGPAEVLAKCIAELKKPEPETVIRS</sequence>
<organism evidence="2">
    <name type="scientific">Pfiesteria piscicida</name>
    <name type="common">Phantom dinoflagellate</name>
    <dbReference type="NCBI Taxonomy" id="71001"/>
    <lineage>
        <taxon>Eukaryota</taxon>
        <taxon>Sar</taxon>
        <taxon>Alveolata</taxon>
        <taxon>Dinophyceae</taxon>
        <taxon>Peridiniales</taxon>
        <taxon>Pfiesteriaceae</taxon>
        <taxon>Pfiesteria</taxon>
    </lineage>
</organism>
<dbReference type="SUPFAM" id="SSF47769">
    <property type="entry name" value="SAM/Pointed domain"/>
    <property type="match status" value="1"/>
</dbReference>
<evidence type="ECO:0000313" key="2">
    <source>
        <dbReference type="EMBL" id="ABI14205.1"/>
    </source>
</evidence>
<dbReference type="Gene3D" id="1.10.150.50">
    <property type="entry name" value="Transcription Factor, Ets-1"/>
    <property type="match status" value="1"/>
</dbReference>
<feature type="region of interest" description="Disordered" evidence="1">
    <location>
        <begin position="1"/>
        <end position="25"/>
    </location>
</feature>
<evidence type="ECO:0000313" key="3">
    <source>
        <dbReference type="EMBL" id="ABI14206.1"/>
    </source>
</evidence>
<dbReference type="EMBL" id="DQ864790">
    <property type="protein sequence ID" value="ABI14205.1"/>
    <property type="molecule type" value="mRNA"/>
</dbReference>
<dbReference type="EMBL" id="DQ864791">
    <property type="protein sequence ID" value="ABI14206.1"/>
    <property type="molecule type" value="mRNA"/>
</dbReference>
<dbReference type="AlphaFoldDB" id="A3E3D8"/>
<reference evidence="2" key="1">
    <citation type="journal article" date="2007" name="Proc. Natl. Acad. Sci. U.S.A.">
        <title>Spliced leader RNA trans-splicing in dinoflagellates.</title>
        <authorList>
            <person name="Zhang H."/>
            <person name="Hou Y."/>
            <person name="Miranda L."/>
            <person name="Campbell D.A."/>
            <person name="Sturm N.R."/>
            <person name="Gaasterland T."/>
            <person name="Lin S."/>
        </authorList>
    </citation>
    <scope>NUCLEOTIDE SEQUENCE</scope>
</reference>
<name>A3E3D8_PFIPI</name>
<accession>A3E3D8</accession>
<dbReference type="InterPro" id="IPR013761">
    <property type="entry name" value="SAM/pointed_sf"/>
</dbReference>
<evidence type="ECO:0000256" key="1">
    <source>
        <dbReference type="SAM" id="MobiDB-lite"/>
    </source>
</evidence>